<feature type="transmembrane region" description="Helical" evidence="6">
    <location>
        <begin position="80"/>
        <end position="100"/>
    </location>
</feature>
<evidence type="ECO:0000313" key="8">
    <source>
        <dbReference type="Proteomes" id="UP000017396"/>
    </source>
</evidence>
<dbReference type="Proteomes" id="UP000017396">
    <property type="component" value="Chromosome"/>
</dbReference>
<dbReference type="eggNOG" id="COG0619">
    <property type="taxonomic scope" value="Bacteria"/>
</dbReference>
<dbReference type="STRING" id="1183438.GKIL_3909"/>
<dbReference type="PANTHER" id="PTHR34857:SF2">
    <property type="entry name" value="SLL0384 PROTEIN"/>
    <property type="match status" value="1"/>
</dbReference>
<dbReference type="HOGENOM" id="CLU_056469_1_2_3"/>
<dbReference type="CDD" id="cd16914">
    <property type="entry name" value="EcfT"/>
    <property type="match status" value="1"/>
</dbReference>
<sequence length="260" mass="28521">MIWLHVPTFSLAACAQGDSFWHRLQPGVRLACTLLWVLGVVLLPEASWTFWGVYAAGLLVLVLVSGISPGTLVRRLAVELLFVGVLLLTILFSGRGAVLVQWGPLTIAAASLTTFLSVLVRAVLSLWLLNVLTLTTPAPNLLQALAGFGCPPLLVRVIESMLRYVAVFLDELGSMQRAAQARAGTRRLLRWQTLGNVLGAMFLRTYGRGERTYLAMQARGFTGQFLEDPTAGRWRWQERLITAATASFVAISLSVSWWPS</sequence>
<protein>
    <submittedName>
        <fullName evidence="7">Cobalt ABC transporter, inner membrane subunit CbiQ</fullName>
    </submittedName>
</protein>
<dbReference type="InterPro" id="IPR051611">
    <property type="entry name" value="ECF_transporter_component"/>
</dbReference>
<keyword evidence="3 6" id="KW-0812">Transmembrane</keyword>
<dbReference type="GO" id="GO:0006824">
    <property type="term" value="P:cobalt ion transport"/>
    <property type="evidence" value="ECO:0007669"/>
    <property type="project" value="InterPro"/>
</dbReference>
<gene>
    <name evidence="7" type="ORF">GKIL_3909</name>
</gene>
<dbReference type="OrthoDB" id="8585740at2"/>
<keyword evidence="8" id="KW-1185">Reference proteome</keyword>
<evidence type="ECO:0000256" key="3">
    <source>
        <dbReference type="ARBA" id="ARBA00022692"/>
    </source>
</evidence>
<dbReference type="RefSeq" id="WP_023175484.1">
    <property type="nucleotide sequence ID" value="NC_022600.1"/>
</dbReference>
<organism evidence="7 8">
    <name type="scientific">Gloeobacter kilaueensis (strain ATCC BAA-2537 / CCAP 1431/1 / ULC 316 / JS1)</name>
    <dbReference type="NCBI Taxonomy" id="1183438"/>
    <lineage>
        <taxon>Bacteria</taxon>
        <taxon>Bacillati</taxon>
        <taxon>Cyanobacteriota</taxon>
        <taxon>Cyanophyceae</taxon>
        <taxon>Gloeobacterales</taxon>
        <taxon>Gloeobacteraceae</taxon>
        <taxon>Gloeobacter</taxon>
    </lineage>
</organism>
<name>U5QR11_GLOK1</name>
<dbReference type="NCBIfam" id="TIGR02454">
    <property type="entry name" value="ECF_T_CbiQ"/>
    <property type="match status" value="1"/>
</dbReference>
<comment type="subcellular location">
    <subcellularLocation>
        <location evidence="1">Cell membrane</location>
        <topology evidence="1">Multi-pass membrane protein</topology>
    </subcellularLocation>
</comment>
<feature type="transmembrane region" description="Helical" evidence="6">
    <location>
        <begin position="50"/>
        <end position="68"/>
    </location>
</feature>
<keyword evidence="4 6" id="KW-1133">Transmembrane helix</keyword>
<evidence type="ECO:0000256" key="4">
    <source>
        <dbReference type="ARBA" id="ARBA00022989"/>
    </source>
</evidence>
<evidence type="ECO:0000256" key="5">
    <source>
        <dbReference type="ARBA" id="ARBA00023136"/>
    </source>
</evidence>
<feature type="transmembrane region" description="Helical" evidence="6">
    <location>
        <begin position="107"/>
        <end position="129"/>
    </location>
</feature>
<dbReference type="InterPro" id="IPR012809">
    <property type="entry name" value="ECF_CbiQ"/>
</dbReference>
<dbReference type="AlphaFoldDB" id="U5QR11"/>
<dbReference type="PANTHER" id="PTHR34857">
    <property type="entry name" value="SLL0384 PROTEIN"/>
    <property type="match status" value="1"/>
</dbReference>
<accession>U5QR11</accession>
<dbReference type="InterPro" id="IPR003339">
    <property type="entry name" value="ABC/ECF_trnsptr_transmembrane"/>
</dbReference>
<keyword evidence="2" id="KW-1003">Cell membrane</keyword>
<evidence type="ECO:0000313" key="7">
    <source>
        <dbReference type="EMBL" id="AGY60155.1"/>
    </source>
</evidence>
<keyword evidence="5 6" id="KW-0472">Membrane</keyword>
<dbReference type="Pfam" id="PF02361">
    <property type="entry name" value="CbiQ"/>
    <property type="match status" value="1"/>
</dbReference>
<dbReference type="GO" id="GO:0043190">
    <property type="term" value="C:ATP-binding cassette (ABC) transporter complex"/>
    <property type="evidence" value="ECO:0007669"/>
    <property type="project" value="InterPro"/>
</dbReference>
<dbReference type="EMBL" id="CP003587">
    <property type="protein sequence ID" value="AGY60155.1"/>
    <property type="molecule type" value="Genomic_DNA"/>
</dbReference>
<evidence type="ECO:0000256" key="2">
    <source>
        <dbReference type="ARBA" id="ARBA00022475"/>
    </source>
</evidence>
<dbReference type="KEGG" id="glj:GKIL_3909"/>
<evidence type="ECO:0000256" key="6">
    <source>
        <dbReference type="SAM" id="Phobius"/>
    </source>
</evidence>
<reference evidence="7 8" key="1">
    <citation type="journal article" date="2013" name="PLoS ONE">
        <title>Cultivation and Complete Genome Sequencing of Gloeobacter kilaueensis sp. nov., from a Lava Cave in Kilauea Caldera, Hawai'i.</title>
        <authorList>
            <person name="Saw J.H."/>
            <person name="Schatz M."/>
            <person name="Brown M.V."/>
            <person name="Kunkel D.D."/>
            <person name="Foster J.S."/>
            <person name="Shick H."/>
            <person name="Christensen S."/>
            <person name="Hou S."/>
            <person name="Wan X."/>
            <person name="Donachie S.P."/>
        </authorList>
    </citation>
    <scope>NUCLEOTIDE SEQUENCE [LARGE SCALE GENOMIC DNA]</scope>
    <source>
        <strain evidence="8">JS</strain>
    </source>
</reference>
<feature type="transmembrane region" description="Helical" evidence="6">
    <location>
        <begin position="240"/>
        <end position="258"/>
    </location>
</feature>
<evidence type="ECO:0000256" key="1">
    <source>
        <dbReference type="ARBA" id="ARBA00004651"/>
    </source>
</evidence>
<proteinExistence type="predicted"/>